<reference evidence="3 4" key="2">
    <citation type="submission" date="2016-06" db="EMBL/GenBank/DDBJ databases">
        <title>Pedobacter psychrophilus sp. nov., isolated from Antarctic fragmentary rock.</title>
        <authorList>
            <person name="Svec P."/>
        </authorList>
    </citation>
    <scope>NUCLEOTIDE SEQUENCE [LARGE SCALE GENOMIC DNA]</scope>
    <source>
        <strain evidence="3 4">CCM 8644</strain>
    </source>
</reference>
<dbReference type="AlphaFoldDB" id="A0A179DP09"/>
<dbReference type="GO" id="GO:0003677">
    <property type="term" value="F:DNA binding"/>
    <property type="evidence" value="ECO:0007669"/>
    <property type="project" value="UniProtKB-KW"/>
</dbReference>
<keyword evidence="3" id="KW-0255">Endonuclease</keyword>
<accession>A0A179DP09</accession>
<name>A0A179DP09_9SPHI</name>
<evidence type="ECO:0000313" key="3">
    <source>
        <dbReference type="EMBL" id="OAQ42253.1"/>
    </source>
</evidence>
<dbReference type="EMBL" id="LWHJ01000011">
    <property type="protein sequence ID" value="OAQ42253.1"/>
    <property type="molecule type" value="Genomic_DNA"/>
</dbReference>
<dbReference type="GO" id="GO:0005524">
    <property type="term" value="F:ATP binding"/>
    <property type="evidence" value="ECO:0007669"/>
    <property type="project" value="UniProtKB-KW"/>
</dbReference>
<dbReference type="STRING" id="1826909.A5893_03840"/>
<dbReference type="PIRSF" id="PIRSF035009">
    <property type="entry name" value="UCP035009_HSDR_N"/>
    <property type="match status" value="1"/>
</dbReference>
<dbReference type="RefSeq" id="WP_068821283.1">
    <property type="nucleotide sequence ID" value="NZ_LWHJ01000011.1"/>
</dbReference>
<dbReference type="Pfam" id="PF04313">
    <property type="entry name" value="HSDR_N"/>
    <property type="match status" value="1"/>
</dbReference>
<feature type="domain" description="Restriction endonuclease type I HsdR N-terminal" evidence="2">
    <location>
        <begin position="22"/>
        <end position="125"/>
    </location>
</feature>
<dbReference type="Proteomes" id="UP000078459">
    <property type="component" value="Unassembled WGS sequence"/>
</dbReference>
<keyword evidence="3" id="KW-0378">Hydrolase</keyword>
<evidence type="ECO:0000259" key="2">
    <source>
        <dbReference type="Pfam" id="PF04313"/>
    </source>
</evidence>
<dbReference type="InterPro" id="IPR007409">
    <property type="entry name" value="Restrct_endonuc_type1_HsdR_N"/>
</dbReference>
<sequence>MDFKDEIKQFGDRVEKLKNQILTEEATKNALIMPFIKALGYDVFNPFEVVPEFVADIGIKKGEKVDYAIVKDGKPCILVECKHWSEKLDPHNSQLFRYFHTTKAKFGLLSNGIVYRFYTDLIEQNKMDEKPFFEFDVTDIKDNQIEELKKFHKSYFDVDNIQNTANELKFMNELKILINTEFQNPSDTFVRHFAKQIYNGVLTAKLMEQFVLLTKKSLQQYINDLITERLKSALKKEDDNEKETSKIEISTEGETSKDSKIETTEEEIEGFMILKSILRKKIKSDRIVYRDAQSYFAVLLDDNNRKPICRLYLSGVKKYICTFDENKKETKSEIQTIDEIFDFAEILEKTIASYGG</sequence>
<keyword evidence="4" id="KW-1185">Reference proteome</keyword>
<protein>
    <submittedName>
        <fullName evidence="3">Restriction endonuclease</fullName>
    </submittedName>
</protein>
<evidence type="ECO:0000313" key="4">
    <source>
        <dbReference type="Proteomes" id="UP000078459"/>
    </source>
</evidence>
<keyword evidence="3" id="KW-0540">Nuclease</keyword>
<dbReference type="InterPro" id="IPR017035">
    <property type="entry name" value="UCP035009_HsdR_All3000-type"/>
</dbReference>
<feature type="region of interest" description="Disordered" evidence="1">
    <location>
        <begin position="241"/>
        <end position="261"/>
    </location>
</feature>
<organism evidence="3 4">
    <name type="scientific">Pedobacter psychrophilus</name>
    <dbReference type="NCBI Taxonomy" id="1826909"/>
    <lineage>
        <taxon>Bacteria</taxon>
        <taxon>Pseudomonadati</taxon>
        <taxon>Bacteroidota</taxon>
        <taxon>Sphingobacteriia</taxon>
        <taxon>Sphingobacteriales</taxon>
        <taxon>Sphingobacteriaceae</taxon>
        <taxon>Pedobacter</taxon>
    </lineage>
</organism>
<proteinExistence type="predicted"/>
<gene>
    <name evidence="3" type="ORF">A5893_03840</name>
</gene>
<evidence type="ECO:0000256" key="1">
    <source>
        <dbReference type="SAM" id="MobiDB-lite"/>
    </source>
</evidence>
<dbReference type="GO" id="GO:0009035">
    <property type="term" value="F:type I site-specific deoxyribonuclease activity"/>
    <property type="evidence" value="ECO:0007669"/>
    <property type="project" value="UniProtKB-EC"/>
</dbReference>
<dbReference type="GO" id="GO:0009307">
    <property type="term" value="P:DNA restriction-modification system"/>
    <property type="evidence" value="ECO:0007669"/>
    <property type="project" value="UniProtKB-KW"/>
</dbReference>
<reference evidence="3 4" key="1">
    <citation type="submission" date="2016-04" db="EMBL/GenBank/DDBJ databases">
        <authorList>
            <person name="Evans L.H."/>
            <person name="Alamgir A."/>
            <person name="Owens N."/>
            <person name="Weber N.D."/>
            <person name="Virtaneva K."/>
            <person name="Barbian K."/>
            <person name="Babar A."/>
            <person name="Rosenke K."/>
        </authorList>
    </citation>
    <scope>NUCLEOTIDE SEQUENCE [LARGE SCALE GENOMIC DNA]</scope>
    <source>
        <strain evidence="3 4">CCM 8644</strain>
    </source>
</reference>
<comment type="caution">
    <text evidence="3">The sequence shown here is derived from an EMBL/GenBank/DDBJ whole genome shotgun (WGS) entry which is preliminary data.</text>
</comment>
<dbReference type="OrthoDB" id="9148007at2"/>